<dbReference type="SUPFAM" id="SSF56281">
    <property type="entry name" value="Metallo-hydrolase/oxidoreductase"/>
    <property type="match status" value="1"/>
</dbReference>
<accession>A0A518ENR8</accession>
<dbReference type="RefSeq" id="WP_145195275.1">
    <property type="nucleotide sequence ID" value="NZ_CP036434.1"/>
</dbReference>
<dbReference type="CDD" id="cd07735">
    <property type="entry name" value="class_II_PDE_MBL-fold"/>
    <property type="match status" value="1"/>
</dbReference>
<dbReference type="InterPro" id="IPR036866">
    <property type="entry name" value="RibonucZ/Hydroxyglut_hydro"/>
</dbReference>
<evidence type="ECO:0000313" key="4">
    <source>
        <dbReference type="Proteomes" id="UP000320390"/>
    </source>
</evidence>
<dbReference type="Proteomes" id="UP000320390">
    <property type="component" value="Chromosome"/>
</dbReference>
<dbReference type="GO" id="GO:0004115">
    <property type="term" value="F:3',5'-cyclic-AMP phosphodiesterase activity"/>
    <property type="evidence" value="ECO:0007669"/>
    <property type="project" value="InterPro"/>
</dbReference>
<name>A0A518ENR8_9BACT</name>
<dbReference type="PANTHER" id="PTHR28283">
    <property type="entry name" value="3',5'-CYCLIC-NUCLEOTIDE PHOSPHODIESTERASE 1"/>
    <property type="match status" value="1"/>
</dbReference>
<dbReference type="AlphaFoldDB" id="A0A518ENR8"/>
<evidence type="ECO:0000256" key="1">
    <source>
        <dbReference type="SAM" id="MobiDB-lite"/>
    </source>
</evidence>
<reference evidence="3 4" key="1">
    <citation type="submission" date="2019-02" db="EMBL/GenBank/DDBJ databases">
        <title>Deep-cultivation of Planctomycetes and their phenomic and genomic characterization uncovers novel biology.</title>
        <authorList>
            <person name="Wiegand S."/>
            <person name="Jogler M."/>
            <person name="Boedeker C."/>
            <person name="Pinto D."/>
            <person name="Vollmers J."/>
            <person name="Rivas-Marin E."/>
            <person name="Kohn T."/>
            <person name="Peeters S.H."/>
            <person name="Heuer A."/>
            <person name="Rast P."/>
            <person name="Oberbeckmann S."/>
            <person name="Bunk B."/>
            <person name="Jeske O."/>
            <person name="Meyerdierks A."/>
            <person name="Storesund J.E."/>
            <person name="Kallscheuer N."/>
            <person name="Luecker S."/>
            <person name="Lage O.M."/>
            <person name="Pohl T."/>
            <person name="Merkel B.J."/>
            <person name="Hornburger P."/>
            <person name="Mueller R.-W."/>
            <person name="Bruemmer F."/>
            <person name="Labrenz M."/>
            <person name="Spormann A.M."/>
            <person name="Op den Camp H."/>
            <person name="Overmann J."/>
            <person name="Amann R."/>
            <person name="Jetten M.S.M."/>
            <person name="Mascher T."/>
            <person name="Medema M.H."/>
            <person name="Devos D.P."/>
            <person name="Kaster A.-K."/>
            <person name="Ovreas L."/>
            <person name="Rohde M."/>
            <person name="Galperin M.Y."/>
            <person name="Jogler C."/>
        </authorList>
    </citation>
    <scope>NUCLEOTIDE SEQUENCE [LARGE SCALE GENOMIC DNA]</scope>
    <source>
        <strain evidence="3 4">Poly30</strain>
    </source>
</reference>
<dbReference type="InterPro" id="IPR000396">
    <property type="entry name" value="Pdiesterase2"/>
</dbReference>
<gene>
    <name evidence="3" type="ORF">Poly30_12280</name>
</gene>
<dbReference type="InterPro" id="IPR001279">
    <property type="entry name" value="Metallo-B-lactamas"/>
</dbReference>
<evidence type="ECO:0000313" key="3">
    <source>
        <dbReference type="EMBL" id="QDV05727.1"/>
    </source>
</evidence>
<dbReference type="PRINTS" id="PR00388">
    <property type="entry name" value="PDIESTERASE2"/>
</dbReference>
<dbReference type="OrthoDB" id="9800940at2"/>
<protein>
    <submittedName>
        <fullName evidence="3">Ribonuclease Z</fullName>
    </submittedName>
</protein>
<dbReference type="GO" id="GO:0006198">
    <property type="term" value="P:cAMP catabolic process"/>
    <property type="evidence" value="ECO:0007669"/>
    <property type="project" value="InterPro"/>
</dbReference>
<proteinExistence type="predicted"/>
<dbReference type="GO" id="GO:1902660">
    <property type="term" value="P:negative regulation of glucose mediated signaling pathway"/>
    <property type="evidence" value="ECO:0007669"/>
    <property type="project" value="TreeGrafter"/>
</dbReference>
<dbReference type="SMART" id="SM00849">
    <property type="entry name" value="Lactamase_B"/>
    <property type="match status" value="1"/>
</dbReference>
<sequence>MHLRLLPSAFHRIPATDGLPPSQPLTSFILRSDLGPGPLAVDAGSLGMVGEAEDMARIRDVLLTHAHIDHIATLPMWLEALLSKDRAPIPVHATKETIEALRAHFFNDVIFPNFEELKEEDGRPLMQFRMVSPEEPCEIAGFEVLGFRVDHPVPTTGYWISDGEDAVVFASDSGPTERLWEVVRDQPNVRAVVLETSFPDWMEHIARPSGHLTPMLLGEELRKVPDGVRVLITHMKPAYRGEIIRCVEALRDPRVELLEPGSEVTIGGVTPSSGPPSLPAHPPEPLPVDPSRPR</sequence>
<dbReference type="PANTHER" id="PTHR28283:SF1">
    <property type="entry name" value="3',5'-CYCLIC-NUCLEOTIDE PHOSPHODIESTERASE 1"/>
    <property type="match status" value="1"/>
</dbReference>
<dbReference type="Gene3D" id="3.60.15.10">
    <property type="entry name" value="Ribonuclease Z/Hydroxyacylglutathione hydrolase-like"/>
    <property type="match status" value="1"/>
</dbReference>
<organism evidence="3 4">
    <name type="scientific">Saltatorellus ferox</name>
    <dbReference type="NCBI Taxonomy" id="2528018"/>
    <lineage>
        <taxon>Bacteria</taxon>
        <taxon>Pseudomonadati</taxon>
        <taxon>Planctomycetota</taxon>
        <taxon>Planctomycetia</taxon>
        <taxon>Planctomycetia incertae sedis</taxon>
        <taxon>Saltatorellus</taxon>
    </lineage>
</organism>
<feature type="compositionally biased region" description="Pro residues" evidence="1">
    <location>
        <begin position="273"/>
        <end position="294"/>
    </location>
</feature>
<dbReference type="EMBL" id="CP036434">
    <property type="protein sequence ID" value="QDV05727.1"/>
    <property type="molecule type" value="Genomic_DNA"/>
</dbReference>
<keyword evidence="4" id="KW-1185">Reference proteome</keyword>
<dbReference type="GO" id="GO:0047555">
    <property type="term" value="F:3',5'-cyclic-GMP phosphodiesterase activity"/>
    <property type="evidence" value="ECO:0007669"/>
    <property type="project" value="TreeGrafter"/>
</dbReference>
<dbReference type="Pfam" id="PF12706">
    <property type="entry name" value="Lactamase_B_2"/>
    <property type="match status" value="1"/>
</dbReference>
<evidence type="ECO:0000259" key="2">
    <source>
        <dbReference type="SMART" id="SM00849"/>
    </source>
</evidence>
<feature type="region of interest" description="Disordered" evidence="1">
    <location>
        <begin position="261"/>
        <end position="294"/>
    </location>
</feature>
<feature type="domain" description="Metallo-beta-lactamase" evidence="2">
    <location>
        <begin position="24"/>
        <end position="234"/>
    </location>
</feature>